<dbReference type="Pfam" id="PF00012">
    <property type="entry name" value="HSP70"/>
    <property type="match status" value="2"/>
</dbReference>
<keyword evidence="4" id="KW-1185">Reference proteome</keyword>
<sequence>MPLAIQINAVSQRAGMLVNGTFESIPINQDDLSLPVLLSKNNTYKKLPILPNDTPLPTSISQWYLHPDPLTPLAVPFAGRIHALPIHEAYTLTTRALTAAATTHFNRNFPTAVLTIPHRFDEAHRHLVKTAASDAGLEPLQVMHEGIAAAIAHGLDRTDKEEVRILILSVDGGGLSSLELLLCDEGVFDNLASVNSIHYTTIEDLIPRLRSASRQILADANISPSDIDYFLPIGASPDLIPAQTFLTSLLNLTASTGPPSPADAVITGAASHASIYYDDDIGFPGIEITPLSLGIESVPGVFRTVVRRFTLLPTVKTLRVRPAFQGQTSLRLRIFVGERALAVDNVFLGEVEFDLLPLALESYRDVEVRFEVDDYLTKLVVSVKDERSGEVLEQELELEGQMRELPLEDMHFAAEAFAERDDALRRLAGDVVLVGGRVGDKME</sequence>
<dbReference type="SUPFAM" id="SSF53067">
    <property type="entry name" value="Actin-like ATPase domain"/>
    <property type="match status" value="1"/>
</dbReference>
<dbReference type="Gene3D" id="3.30.420.40">
    <property type="match status" value="2"/>
</dbReference>
<proteinExistence type="predicted"/>
<comment type="caution">
    <text evidence="3">The sequence shown here is derived from an EMBL/GenBank/DDBJ whole genome shotgun (WGS) entry which is preliminary data.</text>
</comment>
<dbReference type="InterPro" id="IPR029047">
    <property type="entry name" value="HSP70_peptide-bd_sf"/>
</dbReference>
<dbReference type="Gene3D" id="2.60.34.10">
    <property type="entry name" value="Substrate Binding Domain Of DNAk, Chain A, domain 1"/>
    <property type="match status" value="1"/>
</dbReference>
<keyword evidence="1" id="KW-0547">Nucleotide-binding</keyword>
<reference evidence="3" key="1">
    <citation type="journal article" date="2021" name="Nat. Commun.">
        <title>Genetic determinants of endophytism in the Arabidopsis root mycobiome.</title>
        <authorList>
            <person name="Mesny F."/>
            <person name="Miyauchi S."/>
            <person name="Thiergart T."/>
            <person name="Pickel B."/>
            <person name="Atanasova L."/>
            <person name="Karlsson M."/>
            <person name="Huettel B."/>
            <person name="Barry K.W."/>
            <person name="Haridas S."/>
            <person name="Chen C."/>
            <person name="Bauer D."/>
            <person name="Andreopoulos W."/>
            <person name="Pangilinan J."/>
            <person name="LaButti K."/>
            <person name="Riley R."/>
            <person name="Lipzen A."/>
            <person name="Clum A."/>
            <person name="Drula E."/>
            <person name="Henrissat B."/>
            <person name="Kohler A."/>
            <person name="Grigoriev I.V."/>
            <person name="Martin F.M."/>
            <person name="Hacquard S."/>
        </authorList>
    </citation>
    <scope>NUCLEOTIDE SEQUENCE</scope>
    <source>
        <strain evidence="3">MPI-CAGE-AT-0016</strain>
    </source>
</reference>
<dbReference type="Gene3D" id="3.30.30.30">
    <property type="match status" value="1"/>
</dbReference>
<evidence type="ECO:0000256" key="1">
    <source>
        <dbReference type="ARBA" id="ARBA00022741"/>
    </source>
</evidence>
<gene>
    <name evidence="3" type="ORF">B0T11DRAFT_329842</name>
</gene>
<dbReference type="Proteomes" id="UP000813385">
    <property type="component" value="Unassembled WGS sequence"/>
</dbReference>
<keyword evidence="2" id="KW-0067">ATP-binding</keyword>
<dbReference type="SUPFAM" id="SSF100920">
    <property type="entry name" value="Heat shock protein 70kD (HSP70), peptide-binding domain"/>
    <property type="match status" value="1"/>
</dbReference>
<dbReference type="OrthoDB" id="3434456at2759"/>
<evidence type="ECO:0000313" key="4">
    <source>
        <dbReference type="Proteomes" id="UP000813385"/>
    </source>
</evidence>
<dbReference type="GO" id="GO:0005524">
    <property type="term" value="F:ATP binding"/>
    <property type="evidence" value="ECO:0007669"/>
    <property type="project" value="UniProtKB-KW"/>
</dbReference>
<dbReference type="InterPro" id="IPR013126">
    <property type="entry name" value="Hsp_70_fam"/>
</dbReference>
<dbReference type="InterPro" id="IPR043129">
    <property type="entry name" value="ATPase_NBD"/>
</dbReference>
<evidence type="ECO:0000256" key="2">
    <source>
        <dbReference type="ARBA" id="ARBA00022840"/>
    </source>
</evidence>
<dbReference type="GO" id="GO:0140662">
    <property type="term" value="F:ATP-dependent protein folding chaperone"/>
    <property type="evidence" value="ECO:0007669"/>
    <property type="project" value="InterPro"/>
</dbReference>
<organism evidence="3 4">
    <name type="scientific">Plectosphaerella cucumerina</name>
    <dbReference type="NCBI Taxonomy" id="40658"/>
    <lineage>
        <taxon>Eukaryota</taxon>
        <taxon>Fungi</taxon>
        <taxon>Dikarya</taxon>
        <taxon>Ascomycota</taxon>
        <taxon>Pezizomycotina</taxon>
        <taxon>Sordariomycetes</taxon>
        <taxon>Hypocreomycetidae</taxon>
        <taxon>Glomerellales</taxon>
        <taxon>Plectosphaerellaceae</taxon>
        <taxon>Plectosphaerella</taxon>
    </lineage>
</organism>
<evidence type="ECO:0000313" key="3">
    <source>
        <dbReference type="EMBL" id="KAH7357980.1"/>
    </source>
</evidence>
<protein>
    <submittedName>
        <fullName evidence="3">Heat shock protein 70kD, peptide-binding domain-containing protein</fullName>
    </submittedName>
</protein>
<accession>A0A8K0X215</accession>
<dbReference type="PANTHER" id="PTHR19375">
    <property type="entry name" value="HEAT SHOCK PROTEIN 70KDA"/>
    <property type="match status" value="1"/>
</dbReference>
<keyword evidence="3" id="KW-0346">Stress response</keyword>
<dbReference type="AlphaFoldDB" id="A0A8K0X215"/>
<name>A0A8K0X215_9PEZI</name>
<dbReference type="EMBL" id="JAGPXD010000004">
    <property type="protein sequence ID" value="KAH7357980.1"/>
    <property type="molecule type" value="Genomic_DNA"/>
</dbReference>